<feature type="compositionally biased region" description="Polar residues" evidence="1">
    <location>
        <begin position="1"/>
        <end position="10"/>
    </location>
</feature>
<keyword evidence="3" id="KW-1185">Reference proteome</keyword>
<sequence>MRVSIMTTRGSCEMSDRQDPRRVAEFDRKTPLTHVPRGEQMETPSRSHSVASVMDKKGLRQLCSLS</sequence>
<reference evidence="2" key="1">
    <citation type="journal article" date="2023" name="Science">
        <title>Genome structures resolve the early diversification of teleost fishes.</title>
        <authorList>
            <person name="Parey E."/>
            <person name="Louis A."/>
            <person name="Montfort J."/>
            <person name="Bouchez O."/>
            <person name="Roques C."/>
            <person name="Iampietro C."/>
            <person name="Lluch J."/>
            <person name="Castinel A."/>
            <person name="Donnadieu C."/>
            <person name="Desvignes T."/>
            <person name="Floi Bucao C."/>
            <person name="Jouanno E."/>
            <person name="Wen M."/>
            <person name="Mejri S."/>
            <person name="Dirks R."/>
            <person name="Jansen H."/>
            <person name="Henkel C."/>
            <person name="Chen W.J."/>
            <person name="Zahm M."/>
            <person name="Cabau C."/>
            <person name="Klopp C."/>
            <person name="Thompson A.W."/>
            <person name="Robinson-Rechavi M."/>
            <person name="Braasch I."/>
            <person name="Lecointre G."/>
            <person name="Bobe J."/>
            <person name="Postlethwait J.H."/>
            <person name="Berthelot C."/>
            <person name="Roest Crollius H."/>
            <person name="Guiguen Y."/>
        </authorList>
    </citation>
    <scope>NUCLEOTIDE SEQUENCE</scope>
    <source>
        <strain evidence="2">WJC10195</strain>
    </source>
</reference>
<comment type="caution">
    <text evidence="2">The sequence shown here is derived from an EMBL/GenBank/DDBJ whole genome shotgun (WGS) entry which is preliminary data.</text>
</comment>
<gene>
    <name evidence="2" type="ORF">SKAU_G00139280</name>
</gene>
<evidence type="ECO:0000313" key="2">
    <source>
        <dbReference type="EMBL" id="KAJ8365097.1"/>
    </source>
</evidence>
<proteinExistence type="predicted"/>
<evidence type="ECO:0000256" key="1">
    <source>
        <dbReference type="SAM" id="MobiDB-lite"/>
    </source>
</evidence>
<feature type="region of interest" description="Disordered" evidence="1">
    <location>
        <begin position="1"/>
        <end position="51"/>
    </location>
</feature>
<evidence type="ECO:0000313" key="3">
    <source>
        <dbReference type="Proteomes" id="UP001152622"/>
    </source>
</evidence>
<name>A0A9Q1FSY4_SYNKA</name>
<accession>A0A9Q1FSY4</accession>
<dbReference type="AlphaFoldDB" id="A0A9Q1FSY4"/>
<dbReference type="EMBL" id="JAINUF010000004">
    <property type="protein sequence ID" value="KAJ8365097.1"/>
    <property type="molecule type" value="Genomic_DNA"/>
</dbReference>
<protein>
    <submittedName>
        <fullName evidence="2">Uncharacterized protein</fullName>
    </submittedName>
</protein>
<dbReference type="Proteomes" id="UP001152622">
    <property type="component" value="Chromosome 4"/>
</dbReference>
<feature type="compositionally biased region" description="Basic and acidic residues" evidence="1">
    <location>
        <begin position="14"/>
        <end position="40"/>
    </location>
</feature>
<organism evidence="2 3">
    <name type="scientific">Synaphobranchus kaupii</name>
    <name type="common">Kaup's arrowtooth eel</name>
    <dbReference type="NCBI Taxonomy" id="118154"/>
    <lineage>
        <taxon>Eukaryota</taxon>
        <taxon>Metazoa</taxon>
        <taxon>Chordata</taxon>
        <taxon>Craniata</taxon>
        <taxon>Vertebrata</taxon>
        <taxon>Euteleostomi</taxon>
        <taxon>Actinopterygii</taxon>
        <taxon>Neopterygii</taxon>
        <taxon>Teleostei</taxon>
        <taxon>Anguilliformes</taxon>
        <taxon>Synaphobranchidae</taxon>
        <taxon>Synaphobranchus</taxon>
    </lineage>
</organism>